<gene>
    <name evidence="1" type="ORF">H5410_061905</name>
</gene>
<dbReference type="EMBL" id="JACXVP010000012">
    <property type="protein sequence ID" value="KAG5572139.1"/>
    <property type="molecule type" value="Genomic_DNA"/>
</dbReference>
<evidence type="ECO:0000313" key="1">
    <source>
        <dbReference type="EMBL" id="KAG5572139.1"/>
    </source>
</evidence>
<keyword evidence="2" id="KW-1185">Reference proteome</keyword>
<reference evidence="1 2" key="1">
    <citation type="submission" date="2020-09" db="EMBL/GenBank/DDBJ databases">
        <title>De no assembly of potato wild relative species, Solanum commersonii.</title>
        <authorList>
            <person name="Cho K."/>
        </authorList>
    </citation>
    <scope>NUCLEOTIDE SEQUENCE [LARGE SCALE GENOMIC DNA]</scope>
    <source>
        <strain evidence="1">LZ3.2</strain>
        <tissue evidence="1">Leaf</tissue>
    </source>
</reference>
<organism evidence="1 2">
    <name type="scientific">Solanum commersonii</name>
    <name type="common">Commerson's wild potato</name>
    <name type="synonym">Commerson's nightshade</name>
    <dbReference type="NCBI Taxonomy" id="4109"/>
    <lineage>
        <taxon>Eukaryota</taxon>
        <taxon>Viridiplantae</taxon>
        <taxon>Streptophyta</taxon>
        <taxon>Embryophyta</taxon>
        <taxon>Tracheophyta</taxon>
        <taxon>Spermatophyta</taxon>
        <taxon>Magnoliopsida</taxon>
        <taxon>eudicotyledons</taxon>
        <taxon>Gunneridae</taxon>
        <taxon>Pentapetalae</taxon>
        <taxon>asterids</taxon>
        <taxon>lamiids</taxon>
        <taxon>Solanales</taxon>
        <taxon>Solanaceae</taxon>
        <taxon>Solanoideae</taxon>
        <taxon>Solaneae</taxon>
        <taxon>Solanum</taxon>
    </lineage>
</organism>
<protein>
    <submittedName>
        <fullName evidence="1">Uncharacterized protein</fullName>
    </submittedName>
</protein>
<evidence type="ECO:0000313" key="2">
    <source>
        <dbReference type="Proteomes" id="UP000824120"/>
    </source>
</evidence>
<name>A0A9J5W901_SOLCO</name>
<sequence length="70" mass="7774">MVAALVAGVEIDFAASLWRRSTRALRTSTTYPFPCLIFRLCEGLGVRRHCDRLVHPTGALDAGLIGMRRM</sequence>
<accession>A0A9J5W901</accession>
<proteinExistence type="predicted"/>
<comment type="caution">
    <text evidence="1">The sequence shown here is derived from an EMBL/GenBank/DDBJ whole genome shotgun (WGS) entry which is preliminary data.</text>
</comment>
<dbReference type="AlphaFoldDB" id="A0A9J5W901"/>
<dbReference type="Proteomes" id="UP000824120">
    <property type="component" value="Chromosome 12"/>
</dbReference>